<dbReference type="InterPro" id="IPR036388">
    <property type="entry name" value="WH-like_DNA-bd_sf"/>
</dbReference>
<proteinExistence type="predicted"/>
<dbReference type="Pfam" id="PF07729">
    <property type="entry name" value="FCD"/>
    <property type="match status" value="1"/>
</dbReference>
<dbReference type="PANTHER" id="PTHR43537">
    <property type="entry name" value="TRANSCRIPTIONAL REGULATOR, GNTR FAMILY"/>
    <property type="match status" value="1"/>
</dbReference>
<dbReference type="Proteomes" id="UP000032611">
    <property type="component" value="Chromosome"/>
</dbReference>
<dbReference type="PATRIC" id="fig|1486262.3.peg.764"/>
<dbReference type="Pfam" id="PF00392">
    <property type="entry name" value="GntR"/>
    <property type="match status" value="1"/>
</dbReference>
<organism evidence="5 6">
    <name type="scientific">Martelella endophytica</name>
    <dbReference type="NCBI Taxonomy" id="1486262"/>
    <lineage>
        <taxon>Bacteria</taxon>
        <taxon>Pseudomonadati</taxon>
        <taxon>Pseudomonadota</taxon>
        <taxon>Alphaproteobacteria</taxon>
        <taxon>Hyphomicrobiales</taxon>
        <taxon>Aurantimonadaceae</taxon>
        <taxon>Martelella</taxon>
    </lineage>
</organism>
<dbReference type="InterPro" id="IPR008920">
    <property type="entry name" value="TF_FadR/GntR_C"/>
</dbReference>
<dbReference type="CDD" id="cd07377">
    <property type="entry name" value="WHTH_GntR"/>
    <property type="match status" value="1"/>
</dbReference>
<dbReference type="InterPro" id="IPR000524">
    <property type="entry name" value="Tscrpt_reg_HTH_GntR"/>
</dbReference>
<dbReference type="SMART" id="SM00895">
    <property type="entry name" value="FCD"/>
    <property type="match status" value="1"/>
</dbReference>
<dbReference type="AlphaFoldDB" id="A0A0D5LM34"/>
<sequence length="223" mass="24610">MNTGLNLRITPRTVQQQTIEKLRLAIIAGVFPPGSRLIESQLCAQLGVSRPSLREALRSLQAERLIEIIPNRGPFVPKLSWEEATEIYDVRELLEVVAVGRCAVRITPQQVKELEKALDAFERAQEIGDSLERVTTAADFYAIILANCGNAILEEVHRGLVARISFFRGRSMSLAGRAQDSLNEMRAIYNAIAAGDEEGARKAAKHHLDQAKAAAKRAIEDEA</sequence>
<reference evidence="5 6" key="1">
    <citation type="journal article" date="2015" name="Genome Announc.">
        <title>Complete genome sequence of Martelella endophytica YC6887, which has antifungal activity associated with a halophyte.</title>
        <authorList>
            <person name="Khan A."/>
            <person name="Khan H."/>
            <person name="Chung E.J."/>
            <person name="Hossain M.T."/>
            <person name="Chung Y.R."/>
        </authorList>
    </citation>
    <scope>NUCLEOTIDE SEQUENCE [LARGE SCALE GENOMIC DNA]</scope>
    <source>
        <strain evidence="5">YC6887</strain>
    </source>
</reference>
<dbReference type="HOGENOM" id="CLU_017584_5_1_5"/>
<evidence type="ECO:0000259" key="4">
    <source>
        <dbReference type="PROSITE" id="PS50949"/>
    </source>
</evidence>
<dbReference type="KEGG" id="mey:TM49_03750"/>
<protein>
    <submittedName>
        <fullName evidence="5">GntR family transcriptional regulator</fullName>
    </submittedName>
</protein>
<dbReference type="RefSeq" id="WP_045679592.1">
    <property type="nucleotide sequence ID" value="NZ_CP010803.1"/>
</dbReference>
<dbReference type="InterPro" id="IPR036390">
    <property type="entry name" value="WH_DNA-bd_sf"/>
</dbReference>
<dbReference type="Gene3D" id="1.10.10.10">
    <property type="entry name" value="Winged helix-like DNA-binding domain superfamily/Winged helix DNA-binding domain"/>
    <property type="match status" value="1"/>
</dbReference>
<dbReference type="STRING" id="1486262.TM49_03750"/>
<keyword evidence="1" id="KW-0805">Transcription regulation</keyword>
<evidence type="ECO:0000313" key="6">
    <source>
        <dbReference type="Proteomes" id="UP000032611"/>
    </source>
</evidence>
<dbReference type="OrthoDB" id="8114900at2"/>
<name>A0A0D5LM34_MAREN</name>
<dbReference type="SUPFAM" id="SSF46785">
    <property type="entry name" value="Winged helix' DNA-binding domain"/>
    <property type="match status" value="1"/>
</dbReference>
<keyword evidence="3" id="KW-0804">Transcription</keyword>
<evidence type="ECO:0000256" key="1">
    <source>
        <dbReference type="ARBA" id="ARBA00023015"/>
    </source>
</evidence>
<feature type="domain" description="HTH gntR-type" evidence="4">
    <location>
        <begin position="12"/>
        <end position="79"/>
    </location>
</feature>
<dbReference type="SMART" id="SM00345">
    <property type="entry name" value="HTH_GNTR"/>
    <property type="match status" value="1"/>
</dbReference>
<evidence type="ECO:0000256" key="3">
    <source>
        <dbReference type="ARBA" id="ARBA00023163"/>
    </source>
</evidence>
<keyword evidence="2" id="KW-0238">DNA-binding</keyword>
<gene>
    <name evidence="5" type="ORF">TM49_03750</name>
</gene>
<dbReference type="InterPro" id="IPR011711">
    <property type="entry name" value="GntR_C"/>
</dbReference>
<dbReference type="SUPFAM" id="SSF48008">
    <property type="entry name" value="GntR ligand-binding domain-like"/>
    <property type="match status" value="1"/>
</dbReference>
<dbReference type="EMBL" id="CP010803">
    <property type="protein sequence ID" value="AJY45000.1"/>
    <property type="molecule type" value="Genomic_DNA"/>
</dbReference>
<dbReference type="GO" id="GO:0003677">
    <property type="term" value="F:DNA binding"/>
    <property type="evidence" value="ECO:0007669"/>
    <property type="project" value="UniProtKB-KW"/>
</dbReference>
<dbReference type="Gene3D" id="1.20.120.530">
    <property type="entry name" value="GntR ligand-binding domain-like"/>
    <property type="match status" value="1"/>
</dbReference>
<evidence type="ECO:0000313" key="5">
    <source>
        <dbReference type="EMBL" id="AJY45000.1"/>
    </source>
</evidence>
<keyword evidence="6" id="KW-1185">Reference proteome</keyword>
<evidence type="ECO:0000256" key="2">
    <source>
        <dbReference type="ARBA" id="ARBA00023125"/>
    </source>
</evidence>
<accession>A0A0D5LM34</accession>
<dbReference type="PANTHER" id="PTHR43537:SF24">
    <property type="entry name" value="GLUCONATE OPERON TRANSCRIPTIONAL REPRESSOR"/>
    <property type="match status" value="1"/>
</dbReference>
<dbReference type="PROSITE" id="PS50949">
    <property type="entry name" value="HTH_GNTR"/>
    <property type="match status" value="1"/>
</dbReference>
<dbReference type="GO" id="GO:0003700">
    <property type="term" value="F:DNA-binding transcription factor activity"/>
    <property type="evidence" value="ECO:0007669"/>
    <property type="project" value="InterPro"/>
</dbReference>